<dbReference type="InterPro" id="IPR005503">
    <property type="entry name" value="FliL"/>
</dbReference>
<gene>
    <name evidence="11" type="ordered locus">Mahau_0865</name>
</gene>
<dbReference type="PANTHER" id="PTHR35091:SF2">
    <property type="entry name" value="FLAGELLAR PROTEIN FLIL"/>
    <property type="match status" value="1"/>
</dbReference>
<evidence type="ECO:0000256" key="5">
    <source>
        <dbReference type="ARBA" id="ARBA00022500"/>
    </source>
</evidence>
<dbReference type="GO" id="GO:0071978">
    <property type="term" value="P:bacterial-type flagellum-dependent swarming motility"/>
    <property type="evidence" value="ECO:0007669"/>
    <property type="project" value="TreeGrafter"/>
</dbReference>
<evidence type="ECO:0000256" key="9">
    <source>
        <dbReference type="ARBA" id="ARBA00023136"/>
    </source>
</evidence>
<keyword evidence="9 10" id="KW-0472">Membrane</keyword>
<dbReference type="Proteomes" id="UP000008457">
    <property type="component" value="Chromosome"/>
</dbReference>
<keyword evidence="6 10" id="KW-0812">Transmembrane</keyword>
<dbReference type="RefSeq" id="WP_013780493.1">
    <property type="nucleotide sequence ID" value="NC_015520.1"/>
</dbReference>
<protein>
    <recommendedName>
        <fullName evidence="10">Flagellar protein FliL</fullName>
    </recommendedName>
</protein>
<keyword evidence="11" id="KW-0966">Cell projection</keyword>
<evidence type="ECO:0000256" key="3">
    <source>
        <dbReference type="ARBA" id="ARBA00008281"/>
    </source>
</evidence>
<comment type="similarity">
    <text evidence="3 10">Belongs to the FliL family.</text>
</comment>
<proteinExistence type="inferred from homology"/>
<name>F4A1U7_MAHA5</name>
<dbReference type="AlphaFoldDB" id="F4A1U7"/>
<evidence type="ECO:0000313" key="11">
    <source>
        <dbReference type="EMBL" id="AEE96063.1"/>
    </source>
</evidence>
<evidence type="ECO:0000256" key="4">
    <source>
        <dbReference type="ARBA" id="ARBA00022475"/>
    </source>
</evidence>
<sequence>MAKNNKSLLWTAMIVVLVAAVIIAYYMASSNDASGQNIAEKKTEIFMPTVKDGSFVTNLKNSRHFLKVTMVIEVANSAILDEFTSKDYMVNDIIVSVLSSKTDEESAEDGFQSKLKNEIISALNKKFGEGAAVNIYFNEFVIQ</sequence>
<accession>F4A1U7</accession>
<comment type="subcellular location">
    <subcellularLocation>
        <location evidence="2">Cell membrane</location>
        <topology evidence="2">Single-pass membrane protein</topology>
    </subcellularLocation>
</comment>
<organism evidence="11 12">
    <name type="scientific">Mahella australiensis (strain DSM 15567 / CIP 107919 / 50-1 BON)</name>
    <dbReference type="NCBI Taxonomy" id="697281"/>
    <lineage>
        <taxon>Bacteria</taxon>
        <taxon>Bacillati</taxon>
        <taxon>Bacillota</taxon>
        <taxon>Clostridia</taxon>
        <taxon>Thermoanaerobacterales</taxon>
        <taxon>Thermoanaerobacterales Family IV. Incertae Sedis</taxon>
        <taxon>Mahella</taxon>
    </lineage>
</organism>
<evidence type="ECO:0000256" key="6">
    <source>
        <dbReference type="ARBA" id="ARBA00022692"/>
    </source>
</evidence>
<feature type="transmembrane region" description="Helical" evidence="10">
    <location>
        <begin position="7"/>
        <end position="28"/>
    </location>
</feature>
<evidence type="ECO:0000256" key="1">
    <source>
        <dbReference type="ARBA" id="ARBA00002254"/>
    </source>
</evidence>
<evidence type="ECO:0000256" key="7">
    <source>
        <dbReference type="ARBA" id="ARBA00022779"/>
    </source>
</evidence>
<dbReference type="Pfam" id="PF03748">
    <property type="entry name" value="FliL"/>
    <property type="match status" value="1"/>
</dbReference>
<keyword evidence="11" id="KW-0282">Flagellum</keyword>
<keyword evidence="7 10" id="KW-0283">Flagellar rotation</keyword>
<evidence type="ECO:0000256" key="8">
    <source>
        <dbReference type="ARBA" id="ARBA00022989"/>
    </source>
</evidence>
<dbReference type="PANTHER" id="PTHR35091">
    <property type="entry name" value="FLAGELLAR PROTEIN FLIL"/>
    <property type="match status" value="1"/>
</dbReference>
<dbReference type="OrthoDB" id="166089at2"/>
<dbReference type="STRING" id="697281.Mahau_0865"/>
<keyword evidence="5 10" id="KW-0145">Chemotaxis</keyword>
<keyword evidence="11" id="KW-0969">Cilium</keyword>
<dbReference type="KEGG" id="mas:Mahau_0865"/>
<evidence type="ECO:0000313" key="12">
    <source>
        <dbReference type="Proteomes" id="UP000008457"/>
    </source>
</evidence>
<keyword evidence="4 10" id="KW-1003">Cell membrane</keyword>
<dbReference type="HOGENOM" id="CLU_1803842_0_0_9"/>
<reference evidence="11 12" key="2">
    <citation type="journal article" date="2011" name="Stand. Genomic Sci.">
        <title>Complete genome sequence of Mahella australiensis type strain (50-1 BON).</title>
        <authorList>
            <person name="Sikorski J."/>
            <person name="Teshima H."/>
            <person name="Nolan M."/>
            <person name="Lucas S."/>
            <person name="Hammon N."/>
            <person name="Deshpande S."/>
            <person name="Cheng J.F."/>
            <person name="Pitluck S."/>
            <person name="Liolios K."/>
            <person name="Pagani I."/>
            <person name="Ivanova N."/>
            <person name="Huntemann M."/>
            <person name="Mavromatis K."/>
            <person name="Ovchinikova G."/>
            <person name="Pati A."/>
            <person name="Tapia R."/>
            <person name="Han C."/>
            <person name="Goodwin L."/>
            <person name="Chen A."/>
            <person name="Palaniappan K."/>
            <person name="Land M."/>
            <person name="Hauser L."/>
            <person name="Ngatchou-Djao O.D."/>
            <person name="Rohde M."/>
            <person name="Pukall R."/>
            <person name="Spring S."/>
            <person name="Abt B."/>
            <person name="Goker M."/>
            <person name="Detter J.C."/>
            <person name="Woyke T."/>
            <person name="Bristow J."/>
            <person name="Markowitz V."/>
            <person name="Hugenholtz P."/>
            <person name="Eisen J.A."/>
            <person name="Kyrpides N.C."/>
            <person name="Klenk H.P."/>
            <person name="Lapidus A."/>
        </authorList>
    </citation>
    <scope>NUCLEOTIDE SEQUENCE [LARGE SCALE GENOMIC DNA]</scope>
    <source>
        <strain evidence="12">DSM 15567 / CIP 107919 / 50-1 BON</strain>
    </source>
</reference>
<dbReference type="EMBL" id="CP002360">
    <property type="protein sequence ID" value="AEE96063.1"/>
    <property type="molecule type" value="Genomic_DNA"/>
</dbReference>
<dbReference type="eggNOG" id="COG1580">
    <property type="taxonomic scope" value="Bacteria"/>
</dbReference>
<evidence type="ECO:0000256" key="10">
    <source>
        <dbReference type="RuleBase" id="RU364125"/>
    </source>
</evidence>
<dbReference type="GO" id="GO:0006935">
    <property type="term" value="P:chemotaxis"/>
    <property type="evidence" value="ECO:0007669"/>
    <property type="project" value="UniProtKB-KW"/>
</dbReference>
<keyword evidence="8 10" id="KW-1133">Transmembrane helix</keyword>
<comment type="function">
    <text evidence="1 10">Controls the rotational direction of flagella during chemotaxis.</text>
</comment>
<evidence type="ECO:0000256" key="2">
    <source>
        <dbReference type="ARBA" id="ARBA00004162"/>
    </source>
</evidence>
<dbReference type="GO" id="GO:0005886">
    <property type="term" value="C:plasma membrane"/>
    <property type="evidence" value="ECO:0007669"/>
    <property type="project" value="UniProtKB-SubCell"/>
</dbReference>
<reference evidence="12" key="1">
    <citation type="submission" date="2010-11" db="EMBL/GenBank/DDBJ databases">
        <title>The complete genome of Mahella australiensis DSM 15567.</title>
        <authorList>
            <consortium name="US DOE Joint Genome Institute (JGI-PGF)"/>
            <person name="Lucas S."/>
            <person name="Copeland A."/>
            <person name="Lapidus A."/>
            <person name="Bruce D."/>
            <person name="Goodwin L."/>
            <person name="Pitluck S."/>
            <person name="Kyrpides N."/>
            <person name="Mavromatis K."/>
            <person name="Pagani I."/>
            <person name="Ivanova N."/>
            <person name="Teshima H."/>
            <person name="Brettin T."/>
            <person name="Detter J.C."/>
            <person name="Han C."/>
            <person name="Tapia R."/>
            <person name="Land M."/>
            <person name="Hauser L."/>
            <person name="Markowitz V."/>
            <person name="Cheng J.-F."/>
            <person name="Hugenholtz P."/>
            <person name="Woyke T."/>
            <person name="Wu D."/>
            <person name="Spring S."/>
            <person name="Pukall R."/>
            <person name="Steenblock K."/>
            <person name="Schneider S."/>
            <person name="Klenk H.-P."/>
            <person name="Eisen J.A."/>
        </authorList>
    </citation>
    <scope>NUCLEOTIDE SEQUENCE [LARGE SCALE GENOMIC DNA]</scope>
    <source>
        <strain evidence="12">DSM 15567 / CIP 107919 / 50-1 BON</strain>
    </source>
</reference>
<dbReference type="GO" id="GO:0009425">
    <property type="term" value="C:bacterial-type flagellum basal body"/>
    <property type="evidence" value="ECO:0007669"/>
    <property type="project" value="InterPro"/>
</dbReference>
<keyword evidence="12" id="KW-1185">Reference proteome</keyword>